<dbReference type="Gene3D" id="3.50.50.60">
    <property type="entry name" value="FAD/NAD(P)-binding domain"/>
    <property type="match status" value="2"/>
</dbReference>
<comment type="cofactor">
    <cofactor evidence="1">
        <name>FAD</name>
        <dbReference type="ChEBI" id="CHEBI:57692"/>
    </cofactor>
</comment>
<keyword evidence="6" id="KW-0560">Oxidoreductase</keyword>
<evidence type="ECO:0000256" key="7">
    <source>
        <dbReference type="ARBA" id="ARBA00023033"/>
    </source>
</evidence>
<dbReference type="InterPro" id="IPR036188">
    <property type="entry name" value="FAD/NAD-bd_sf"/>
</dbReference>
<dbReference type="NCBIfam" id="TIGR01988">
    <property type="entry name" value="Ubi-OHases"/>
    <property type="match status" value="1"/>
</dbReference>
<dbReference type="AlphaFoldDB" id="A0A934IHU4"/>
<comment type="similarity">
    <text evidence="3">Belongs to the UbiH/COQ6 family.</text>
</comment>
<proteinExistence type="inferred from homology"/>
<accession>A0A934IHU4</accession>
<dbReference type="GO" id="GO:0071949">
    <property type="term" value="F:FAD binding"/>
    <property type="evidence" value="ECO:0007669"/>
    <property type="project" value="InterPro"/>
</dbReference>
<name>A0A934IHU4_9RHOB</name>
<comment type="caution">
    <text evidence="9">The sequence shown here is derived from an EMBL/GenBank/DDBJ whole genome shotgun (WGS) entry which is preliminary data.</text>
</comment>
<dbReference type="EMBL" id="JAEKPD010000005">
    <property type="protein sequence ID" value="MBJ3762164.1"/>
    <property type="molecule type" value="Genomic_DNA"/>
</dbReference>
<dbReference type="InterPro" id="IPR010971">
    <property type="entry name" value="UbiH/COQ6"/>
</dbReference>
<evidence type="ECO:0000313" key="9">
    <source>
        <dbReference type="EMBL" id="MBJ3762164.1"/>
    </source>
</evidence>
<dbReference type="Proteomes" id="UP000642488">
    <property type="component" value="Unassembled WGS sequence"/>
</dbReference>
<dbReference type="InterPro" id="IPR051205">
    <property type="entry name" value="UbiH/COQ6_monooxygenase"/>
</dbReference>
<gene>
    <name evidence="9" type="ORF">ILP92_05335</name>
</gene>
<comment type="pathway">
    <text evidence="2">Cofactor biosynthesis; ubiquinone biosynthesis.</text>
</comment>
<keyword evidence="10" id="KW-1185">Reference proteome</keyword>
<dbReference type="GO" id="GO:0016705">
    <property type="term" value="F:oxidoreductase activity, acting on paired donors, with incorporation or reduction of molecular oxygen"/>
    <property type="evidence" value="ECO:0007669"/>
    <property type="project" value="InterPro"/>
</dbReference>
<dbReference type="PRINTS" id="PR00420">
    <property type="entry name" value="RNGMNOXGNASE"/>
</dbReference>
<evidence type="ECO:0000256" key="1">
    <source>
        <dbReference type="ARBA" id="ARBA00001974"/>
    </source>
</evidence>
<evidence type="ECO:0000256" key="6">
    <source>
        <dbReference type="ARBA" id="ARBA00023002"/>
    </source>
</evidence>
<dbReference type="GO" id="GO:0004497">
    <property type="term" value="F:monooxygenase activity"/>
    <property type="evidence" value="ECO:0007669"/>
    <property type="project" value="UniProtKB-KW"/>
</dbReference>
<dbReference type="SUPFAM" id="SSF51905">
    <property type="entry name" value="FAD/NAD(P)-binding domain"/>
    <property type="match status" value="1"/>
</dbReference>
<keyword evidence="5" id="KW-0274">FAD</keyword>
<evidence type="ECO:0000259" key="8">
    <source>
        <dbReference type="Pfam" id="PF01494"/>
    </source>
</evidence>
<protein>
    <submittedName>
        <fullName evidence="9">FAD-dependent monooxygenase</fullName>
    </submittedName>
</protein>
<dbReference type="PANTHER" id="PTHR43876:SF7">
    <property type="entry name" value="UBIQUINONE BIOSYNTHESIS MONOOXYGENASE COQ6, MITOCHONDRIAL"/>
    <property type="match status" value="1"/>
</dbReference>
<keyword evidence="4" id="KW-0285">Flavoprotein</keyword>
<evidence type="ECO:0000313" key="10">
    <source>
        <dbReference type="Proteomes" id="UP000642488"/>
    </source>
</evidence>
<reference evidence="9" key="1">
    <citation type="submission" date="2020-12" db="EMBL/GenBank/DDBJ databases">
        <title>Bacterial taxonomy.</title>
        <authorList>
            <person name="Pan X."/>
        </authorList>
    </citation>
    <scope>NUCLEOTIDE SEQUENCE</scope>
    <source>
        <strain evidence="9">KCTC 52957</strain>
    </source>
</reference>
<dbReference type="GO" id="GO:0006744">
    <property type="term" value="P:ubiquinone biosynthetic process"/>
    <property type="evidence" value="ECO:0007669"/>
    <property type="project" value="InterPro"/>
</dbReference>
<organism evidence="9 10">
    <name type="scientific">Palleronia pontilimi</name>
    <dbReference type="NCBI Taxonomy" id="1964209"/>
    <lineage>
        <taxon>Bacteria</taxon>
        <taxon>Pseudomonadati</taxon>
        <taxon>Pseudomonadota</taxon>
        <taxon>Alphaproteobacteria</taxon>
        <taxon>Rhodobacterales</taxon>
        <taxon>Roseobacteraceae</taxon>
        <taxon>Palleronia</taxon>
    </lineage>
</organism>
<dbReference type="InterPro" id="IPR002938">
    <property type="entry name" value="FAD-bd"/>
</dbReference>
<dbReference type="PANTHER" id="PTHR43876">
    <property type="entry name" value="UBIQUINONE BIOSYNTHESIS MONOOXYGENASE COQ6, MITOCHONDRIAL"/>
    <property type="match status" value="1"/>
</dbReference>
<evidence type="ECO:0000256" key="5">
    <source>
        <dbReference type="ARBA" id="ARBA00022827"/>
    </source>
</evidence>
<sequence>MTDSTDIFISGAGLAGMILAARLAKRGFSVVICDPSTPPENAEAEGSDLRSTAYLEPSRKVMDDAGIWETLAPYATALKALQVIDTHDWPPRERTRRTFHPTDLDLDSFGQNIPNWRAHLALMEHLQTRDSVDLRLGVGYDSHVARDDAVTVTLTDGSTIRARLLIGADGRNSPVRDAAGIDVKTTRYGQKAFAFAVGHEKPHHNISTEIYNSGGAFTTVPLADHDGAPASAIVWMNDASRSRELSEMDESGFREVLNARSCSILGDMHAVSPIRTWPIITQTAKALSAKRTILIAEAAHVLPPIGAQGLNTSIADIAVLCDMLGDDPGADDTLQRYAKDRARDMKLRSGAIDLFNRVCQSDNAVVQGMRSAGLIAFHDFAPLRKRVMQAGMGSAA</sequence>
<evidence type="ECO:0000256" key="3">
    <source>
        <dbReference type="ARBA" id="ARBA00005349"/>
    </source>
</evidence>
<feature type="domain" description="FAD-binding" evidence="8">
    <location>
        <begin position="5"/>
        <end position="342"/>
    </location>
</feature>
<evidence type="ECO:0000256" key="2">
    <source>
        <dbReference type="ARBA" id="ARBA00004749"/>
    </source>
</evidence>
<dbReference type="Pfam" id="PF01494">
    <property type="entry name" value="FAD_binding_3"/>
    <property type="match status" value="1"/>
</dbReference>
<evidence type="ECO:0000256" key="4">
    <source>
        <dbReference type="ARBA" id="ARBA00022630"/>
    </source>
</evidence>
<keyword evidence="7 9" id="KW-0503">Monooxygenase</keyword>
<dbReference type="RefSeq" id="WP_198915342.1">
    <property type="nucleotide sequence ID" value="NZ_JAEKPD010000005.1"/>
</dbReference>